<reference key="2">
    <citation type="submission" date="2011-10" db="EMBL/GenBank/DDBJ databases">
        <title>The genome and transcriptome sequence of Clonorchis sinensis provide insights into the carcinogenic liver fluke.</title>
        <authorList>
            <person name="Wang X."/>
            <person name="Huang Y."/>
            <person name="Chen W."/>
            <person name="Liu H."/>
            <person name="Guo L."/>
            <person name="Chen Y."/>
            <person name="Luo F."/>
            <person name="Zhou W."/>
            <person name="Sun J."/>
            <person name="Mao Q."/>
            <person name="Liang P."/>
            <person name="Zhou C."/>
            <person name="Tian Y."/>
            <person name="Men J."/>
            <person name="Lv X."/>
            <person name="Huang L."/>
            <person name="Zhou J."/>
            <person name="Hu Y."/>
            <person name="Li R."/>
            <person name="Zhang F."/>
            <person name="Lei H."/>
            <person name="Li X."/>
            <person name="Hu X."/>
            <person name="Liang C."/>
            <person name="Xu J."/>
            <person name="Wu Z."/>
            <person name="Yu X."/>
        </authorList>
    </citation>
    <scope>NUCLEOTIDE SEQUENCE</scope>
    <source>
        <strain>Henan</strain>
    </source>
</reference>
<protein>
    <submittedName>
        <fullName evidence="1">Uncharacterized protein</fullName>
    </submittedName>
</protein>
<organism evidence="1 2">
    <name type="scientific">Clonorchis sinensis</name>
    <name type="common">Chinese liver fluke</name>
    <dbReference type="NCBI Taxonomy" id="79923"/>
    <lineage>
        <taxon>Eukaryota</taxon>
        <taxon>Metazoa</taxon>
        <taxon>Spiralia</taxon>
        <taxon>Lophotrochozoa</taxon>
        <taxon>Platyhelminthes</taxon>
        <taxon>Trematoda</taxon>
        <taxon>Digenea</taxon>
        <taxon>Opisthorchiida</taxon>
        <taxon>Opisthorchiata</taxon>
        <taxon>Opisthorchiidae</taxon>
        <taxon>Clonorchis</taxon>
    </lineage>
</organism>
<proteinExistence type="predicted"/>
<evidence type="ECO:0000313" key="1">
    <source>
        <dbReference type="EMBL" id="GAA48659.1"/>
    </source>
</evidence>
<gene>
    <name evidence="1" type="ORF">CLF_101882</name>
</gene>
<sequence length="504" mass="57967">VNDKNKTDPGNLGKSLAPVYQSVNPVLVGSNLAPCKSLAGDRMCVSVQLSNECWQTDLLQTAFQMAVDERKNENCGIVALRFYSELFIPFIPIVIHRAKRVDLDNQLSKSYPARRNNTFPIIFSTYIHNADSQTRNEKMCRFRWFNHYFSGMCRSRISVGRNFAKLFKRVSVATSNVLTPTYTQTHLHIGKPSTVKTHKLAGAQGLGRHPLSTSPRTIWNTCSNYAAEKTRYRRPDFHQGTLTTDKFPFCLAPHSGLYLFLYVLQLTTVNLPTYTQTQLHIGKPSILKTPKNSRARREQDVNQSPQVHGQLWNTCNNYAAEKTRYRRPDFHQGTLTTDKYPFLWCQLWCYIQPQLKNNLHLKVKTLRYMWRHCSRQFSFGHCLTQVARYHLRCFLERKLNTGSGNFACGTAPRGALKHWISDRTVALLKSRRNIPAGPEHNLVLNQSSNQFISYKPYTIGTLVPAATVSITGNVERKKKPWRRRYVRKLSSYALKAIALMHERH</sequence>
<dbReference type="Proteomes" id="UP000008909">
    <property type="component" value="Unassembled WGS sequence"/>
</dbReference>
<name>G7Y6S4_CLOSI</name>
<dbReference type="AlphaFoldDB" id="G7Y6S4"/>
<keyword evidence="2" id="KW-1185">Reference proteome</keyword>
<dbReference type="EMBL" id="DF142901">
    <property type="protein sequence ID" value="GAA48659.1"/>
    <property type="molecule type" value="Genomic_DNA"/>
</dbReference>
<feature type="non-terminal residue" evidence="1">
    <location>
        <position position="1"/>
    </location>
</feature>
<accession>G7Y6S4</accession>
<evidence type="ECO:0000313" key="2">
    <source>
        <dbReference type="Proteomes" id="UP000008909"/>
    </source>
</evidence>
<reference evidence="1" key="1">
    <citation type="journal article" date="2011" name="Genome Biol.">
        <title>The draft genome of the carcinogenic human liver fluke Clonorchis sinensis.</title>
        <authorList>
            <person name="Wang X."/>
            <person name="Chen W."/>
            <person name="Huang Y."/>
            <person name="Sun J."/>
            <person name="Men J."/>
            <person name="Liu H."/>
            <person name="Luo F."/>
            <person name="Guo L."/>
            <person name="Lv X."/>
            <person name="Deng C."/>
            <person name="Zhou C."/>
            <person name="Fan Y."/>
            <person name="Li X."/>
            <person name="Huang L."/>
            <person name="Hu Y."/>
            <person name="Liang C."/>
            <person name="Hu X."/>
            <person name="Xu J."/>
            <person name="Yu X."/>
        </authorList>
    </citation>
    <scope>NUCLEOTIDE SEQUENCE [LARGE SCALE GENOMIC DNA]</scope>
    <source>
        <strain evidence="1">Henan</strain>
    </source>
</reference>